<dbReference type="InterPro" id="IPR001040">
    <property type="entry name" value="TIF_eIF_4E"/>
</dbReference>
<organism evidence="2 3">
    <name type="scientific">Paramuricea clavata</name>
    <name type="common">Red gorgonian</name>
    <name type="synonym">Violescent sea-whip</name>
    <dbReference type="NCBI Taxonomy" id="317549"/>
    <lineage>
        <taxon>Eukaryota</taxon>
        <taxon>Metazoa</taxon>
        <taxon>Cnidaria</taxon>
        <taxon>Anthozoa</taxon>
        <taxon>Octocorallia</taxon>
        <taxon>Malacalcyonacea</taxon>
        <taxon>Plexauridae</taxon>
        <taxon>Paramuricea</taxon>
    </lineage>
</organism>
<dbReference type="PANTHER" id="PTHR11960">
    <property type="entry name" value="EUKARYOTIC TRANSLATION INITIATION FACTOR 4E RELATED"/>
    <property type="match status" value="1"/>
</dbReference>
<dbReference type="SUPFAM" id="SSF55418">
    <property type="entry name" value="eIF4e-like"/>
    <property type="match status" value="1"/>
</dbReference>
<gene>
    <name evidence="2" type="ORF">PACLA_8A052100</name>
</gene>
<dbReference type="GO" id="GO:0000340">
    <property type="term" value="F:RNA 7-methylguanosine cap binding"/>
    <property type="evidence" value="ECO:0007669"/>
    <property type="project" value="TreeGrafter"/>
</dbReference>
<protein>
    <submittedName>
        <fullName evidence="2">Eukaryotic translation initiation factor 4E type 2, partial</fullName>
    </submittedName>
</protein>
<comment type="caution">
    <text evidence="2">The sequence shown here is derived from an EMBL/GenBank/DDBJ whole genome shotgun (WGS) entry which is preliminary data.</text>
</comment>
<dbReference type="EMBL" id="CACRXK020009802">
    <property type="protein sequence ID" value="CAB4017988.1"/>
    <property type="molecule type" value="Genomic_DNA"/>
</dbReference>
<keyword evidence="1 2" id="KW-0396">Initiation factor</keyword>
<dbReference type="Gene3D" id="3.30.760.10">
    <property type="entry name" value="RNA Cap, Translation Initiation Factor Eif4e"/>
    <property type="match status" value="1"/>
</dbReference>
<dbReference type="InterPro" id="IPR019770">
    <property type="entry name" value="TIF_eIF_4E_CS"/>
</dbReference>
<name>A0A7D9IWS1_PARCT</name>
<comment type="similarity">
    <text evidence="1">Belongs to the eukaryotic initiation factor 4E family.</text>
</comment>
<proteinExistence type="inferred from homology"/>
<reference evidence="2" key="1">
    <citation type="submission" date="2020-04" db="EMBL/GenBank/DDBJ databases">
        <authorList>
            <person name="Alioto T."/>
            <person name="Alioto T."/>
            <person name="Gomez Garrido J."/>
        </authorList>
    </citation>
    <scope>NUCLEOTIDE SEQUENCE</scope>
    <source>
        <strain evidence="2">A484AB</strain>
    </source>
</reference>
<dbReference type="OrthoDB" id="590761at2759"/>
<sequence>MQQLAFIKTTALLNLEDSQNSDSSDEAVFEEQVDEEKKQKEKVQLVIGEDEHQLQFPYALWFSKRPPGKQQFNYEDNIKLVGRFASVEQFWSLYSWLVHPSELTGHCDYHLFKDGIKPMWEDEANKRGGKWIVRLRKGLASRFWENLILAILGEQFMVGDEICGAVISIRFQEDIISVWNRTSGDQGVTTRIRDTLKRVLSLPMNTIMEYKTHDNSIRDNSSFRNTAIFSS</sequence>
<dbReference type="FunFam" id="3.30.760.10:FF:000014">
    <property type="entry name" value="Eukaryotic translation initiation factor 4E-4"/>
    <property type="match status" value="1"/>
</dbReference>
<dbReference type="AlphaFoldDB" id="A0A7D9IWS1"/>
<evidence type="ECO:0000313" key="2">
    <source>
        <dbReference type="EMBL" id="CAB4017988.1"/>
    </source>
</evidence>
<dbReference type="InterPro" id="IPR023398">
    <property type="entry name" value="TIF_eIF4e-like"/>
</dbReference>
<dbReference type="Proteomes" id="UP001152795">
    <property type="component" value="Unassembled WGS sequence"/>
</dbReference>
<dbReference type="Pfam" id="PF01652">
    <property type="entry name" value="IF4E"/>
    <property type="match status" value="1"/>
</dbReference>
<keyword evidence="1" id="KW-0648">Protein biosynthesis</keyword>
<evidence type="ECO:0000313" key="3">
    <source>
        <dbReference type="Proteomes" id="UP001152795"/>
    </source>
</evidence>
<dbReference type="PANTHER" id="PTHR11960:SF18">
    <property type="entry name" value="EUKARYOTIC TRANSLATION INITIATION FACTOR 4E HOMOLOGOUS PROTEIN, ISOFORM B"/>
    <property type="match status" value="1"/>
</dbReference>
<evidence type="ECO:0000256" key="1">
    <source>
        <dbReference type="RuleBase" id="RU004374"/>
    </source>
</evidence>
<keyword evidence="1" id="KW-0694">RNA-binding</keyword>
<dbReference type="GO" id="GO:0016281">
    <property type="term" value="C:eukaryotic translation initiation factor 4F complex"/>
    <property type="evidence" value="ECO:0007669"/>
    <property type="project" value="TreeGrafter"/>
</dbReference>
<keyword evidence="3" id="KW-1185">Reference proteome</keyword>
<accession>A0A7D9IWS1</accession>
<dbReference type="GO" id="GO:0003743">
    <property type="term" value="F:translation initiation factor activity"/>
    <property type="evidence" value="ECO:0007669"/>
    <property type="project" value="UniProtKB-KW"/>
</dbReference>
<dbReference type="PROSITE" id="PS00813">
    <property type="entry name" value="IF4E"/>
    <property type="match status" value="1"/>
</dbReference>